<dbReference type="AlphaFoldDB" id="A0A7Y9ZBA9"/>
<reference evidence="3 4" key="1">
    <citation type="submission" date="2020-07" db="EMBL/GenBank/DDBJ databases">
        <title>Sequencing the genomes of 1000 actinobacteria strains.</title>
        <authorList>
            <person name="Klenk H.-P."/>
        </authorList>
    </citation>
    <scope>NUCLEOTIDE SEQUENCE [LARGE SCALE GENOMIC DNA]</scope>
    <source>
        <strain evidence="3 4">DSM 19970</strain>
    </source>
</reference>
<dbReference type="InterPro" id="IPR011335">
    <property type="entry name" value="Restrct_endonuc-II-like"/>
</dbReference>
<dbReference type="RefSeq" id="WP_062074831.1">
    <property type="nucleotide sequence ID" value="NZ_BBRC01000004.1"/>
</dbReference>
<dbReference type="Gene3D" id="3.40.960.10">
    <property type="entry name" value="VSR Endonuclease"/>
    <property type="match status" value="1"/>
</dbReference>
<accession>A0A7Y9ZBA9</accession>
<dbReference type="InterPro" id="IPR007569">
    <property type="entry name" value="DUF559"/>
</dbReference>
<keyword evidence="4" id="KW-1185">Reference proteome</keyword>
<protein>
    <submittedName>
        <fullName evidence="3">Very-short-patch-repair endonuclease</fullName>
    </submittedName>
</protein>
<dbReference type="GO" id="GO:0004519">
    <property type="term" value="F:endonuclease activity"/>
    <property type="evidence" value="ECO:0007669"/>
    <property type="project" value="UniProtKB-KW"/>
</dbReference>
<dbReference type="InterPro" id="IPR025159">
    <property type="entry name" value="AbiEi_N"/>
</dbReference>
<keyword evidence="3" id="KW-0540">Nuclease</keyword>
<dbReference type="Pfam" id="PF13338">
    <property type="entry name" value="AbiEi_4"/>
    <property type="match status" value="1"/>
</dbReference>
<evidence type="ECO:0000259" key="2">
    <source>
        <dbReference type="Pfam" id="PF13338"/>
    </source>
</evidence>
<dbReference type="SUPFAM" id="SSF52980">
    <property type="entry name" value="Restriction endonuclease-like"/>
    <property type="match status" value="1"/>
</dbReference>
<proteinExistence type="predicted"/>
<comment type="caution">
    <text evidence="3">The sequence shown here is derived from an EMBL/GenBank/DDBJ whole genome shotgun (WGS) entry which is preliminary data.</text>
</comment>
<sequence>MRAVEILADLGGVAEAGTLRRFGVTAAHINAACASGEVYRVRRGAYALTNADPVRVAELSWHGVSTCITAAEHRGLPVLDRDDRIHLRVDHARSQGGRNLSLPRHVVRHPSAGTARRLGVIEVIDDSARCIDRAAQLVLLDAALNRKLIVPGDITGLALGSARRRAWLSSHADGRAQSPLETLARVALIGARIPFDLQAQIPTVGRVDILVDGRVIVEIDGRGYHEDPAAFTNDRRRDRAAVASGFTVLRFTAADVRDGGAVAVEAVRAALRAPLRPPSWGRVRDGGRALR</sequence>
<gene>
    <name evidence="3" type="ORF">BKA03_000300</name>
</gene>
<evidence type="ECO:0000313" key="3">
    <source>
        <dbReference type="EMBL" id="NYI40181.1"/>
    </source>
</evidence>
<dbReference type="OrthoDB" id="2594539at2"/>
<name>A0A7Y9ZBA9_9MICO</name>
<evidence type="ECO:0000313" key="4">
    <source>
        <dbReference type="Proteomes" id="UP000547973"/>
    </source>
</evidence>
<keyword evidence="3" id="KW-0378">Hydrolase</keyword>
<dbReference type="EMBL" id="JACBZO010000001">
    <property type="protein sequence ID" value="NYI40181.1"/>
    <property type="molecule type" value="Genomic_DNA"/>
</dbReference>
<dbReference type="Proteomes" id="UP000547973">
    <property type="component" value="Unassembled WGS sequence"/>
</dbReference>
<organism evidence="3 4">
    <name type="scientific">Demequina lutea</name>
    <dbReference type="NCBI Taxonomy" id="431489"/>
    <lineage>
        <taxon>Bacteria</taxon>
        <taxon>Bacillati</taxon>
        <taxon>Actinomycetota</taxon>
        <taxon>Actinomycetes</taxon>
        <taxon>Micrococcales</taxon>
        <taxon>Demequinaceae</taxon>
        <taxon>Demequina</taxon>
    </lineage>
</organism>
<evidence type="ECO:0000259" key="1">
    <source>
        <dbReference type="Pfam" id="PF04480"/>
    </source>
</evidence>
<feature type="domain" description="DUF559" evidence="1">
    <location>
        <begin position="212"/>
        <end position="267"/>
    </location>
</feature>
<feature type="domain" description="AbiEi antitoxin N-terminal" evidence="2">
    <location>
        <begin position="2"/>
        <end position="49"/>
    </location>
</feature>
<dbReference type="Pfam" id="PF04480">
    <property type="entry name" value="DUF559"/>
    <property type="match status" value="1"/>
</dbReference>
<keyword evidence="3" id="KW-0255">Endonuclease</keyword>